<dbReference type="EMBL" id="UINC01198098">
    <property type="protein sequence ID" value="SVE15903.1"/>
    <property type="molecule type" value="Genomic_DNA"/>
</dbReference>
<dbReference type="AlphaFoldDB" id="A0A383B7T6"/>
<reference evidence="1" key="1">
    <citation type="submission" date="2018-05" db="EMBL/GenBank/DDBJ databases">
        <authorList>
            <person name="Lanie J.A."/>
            <person name="Ng W.-L."/>
            <person name="Kazmierczak K.M."/>
            <person name="Andrzejewski T.M."/>
            <person name="Davidsen T.M."/>
            <person name="Wayne K.J."/>
            <person name="Tettelin H."/>
            <person name="Glass J.I."/>
            <person name="Rusch D."/>
            <person name="Podicherti R."/>
            <person name="Tsui H.-C.T."/>
            <person name="Winkler M.E."/>
        </authorList>
    </citation>
    <scope>NUCLEOTIDE SEQUENCE</scope>
</reference>
<feature type="non-terminal residue" evidence="1">
    <location>
        <position position="34"/>
    </location>
</feature>
<accession>A0A383B7T6</accession>
<evidence type="ECO:0000313" key="1">
    <source>
        <dbReference type="EMBL" id="SVE15903.1"/>
    </source>
</evidence>
<proteinExistence type="predicted"/>
<sequence>VVSQVKKNKKKYCHRYSVVYIYNNAKKPMRSEMS</sequence>
<name>A0A383B7T6_9ZZZZ</name>
<gene>
    <name evidence="1" type="ORF">METZ01_LOCUS468757</name>
</gene>
<feature type="non-terminal residue" evidence="1">
    <location>
        <position position="1"/>
    </location>
</feature>
<organism evidence="1">
    <name type="scientific">marine metagenome</name>
    <dbReference type="NCBI Taxonomy" id="408172"/>
    <lineage>
        <taxon>unclassified sequences</taxon>
        <taxon>metagenomes</taxon>
        <taxon>ecological metagenomes</taxon>
    </lineage>
</organism>
<protein>
    <submittedName>
        <fullName evidence="1">Uncharacterized protein</fullName>
    </submittedName>
</protein>